<dbReference type="InterPro" id="IPR050325">
    <property type="entry name" value="Prot/Nucl_acid_deglycase"/>
</dbReference>
<evidence type="ECO:0000313" key="2">
    <source>
        <dbReference type="EMBL" id="MBC2595298.1"/>
    </source>
</evidence>
<dbReference type="Pfam" id="PF01965">
    <property type="entry name" value="DJ-1_PfpI"/>
    <property type="match status" value="1"/>
</dbReference>
<dbReference type="AlphaFoldDB" id="A0A842HH25"/>
<protein>
    <submittedName>
        <fullName evidence="2">DJ-1/PfpI family protein</fullName>
    </submittedName>
</protein>
<name>A0A842HH25_9BACT</name>
<keyword evidence="3" id="KW-1185">Reference proteome</keyword>
<dbReference type="RefSeq" id="WP_185676253.1">
    <property type="nucleotide sequence ID" value="NZ_JACHVB010000035.1"/>
</dbReference>
<dbReference type="EMBL" id="JACHVB010000035">
    <property type="protein sequence ID" value="MBC2595298.1"/>
    <property type="molecule type" value="Genomic_DNA"/>
</dbReference>
<dbReference type="InterPro" id="IPR029062">
    <property type="entry name" value="Class_I_gatase-like"/>
</dbReference>
<dbReference type="PANTHER" id="PTHR48094:SF12">
    <property type="entry name" value="PARKINSON DISEASE PROTEIN 7 HOMOLOG"/>
    <property type="match status" value="1"/>
</dbReference>
<dbReference type="CDD" id="cd03135">
    <property type="entry name" value="GATase1_DJ-1"/>
    <property type="match status" value="1"/>
</dbReference>
<organism evidence="2 3">
    <name type="scientific">Ruficoccus amylovorans</name>
    <dbReference type="NCBI Taxonomy" id="1804625"/>
    <lineage>
        <taxon>Bacteria</taxon>
        <taxon>Pseudomonadati</taxon>
        <taxon>Verrucomicrobiota</taxon>
        <taxon>Opitutia</taxon>
        <taxon>Puniceicoccales</taxon>
        <taxon>Cerasicoccaceae</taxon>
        <taxon>Ruficoccus</taxon>
    </lineage>
</organism>
<feature type="domain" description="DJ-1/PfpI" evidence="1">
    <location>
        <begin position="3"/>
        <end position="164"/>
    </location>
</feature>
<proteinExistence type="predicted"/>
<dbReference type="GO" id="GO:0005737">
    <property type="term" value="C:cytoplasm"/>
    <property type="evidence" value="ECO:0007669"/>
    <property type="project" value="TreeGrafter"/>
</dbReference>
<dbReference type="Gene3D" id="3.40.50.880">
    <property type="match status" value="1"/>
</dbReference>
<reference evidence="2 3" key="1">
    <citation type="submission" date="2020-07" db="EMBL/GenBank/DDBJ databases">
        <authorList>
            <person name="Feng X."/>
        </authorList>
    </citation>
    <scope>NUCLEOTIDE SEQUENCE [LARGE SCALE GENOMIC DNA]</scope>
    <source>
        <strain evidence="2 3">JCM31066</strain>
    </source>
</reference>
<accession>A0A842HH25</accession>
<dbReference type="InterPro" id="IPR002818">
    <property type="entry name" value="DJ-1/PfpI"/>
</dbReference>
<dbReference type="SUPFAM" id="SSF52317">
    <property type="entry name" value="Class I glutamine amidotransferase-like"/>
    <property type="match status" value="1"/>
</dbReference>
<evidence type="ECO:0000313" key="3">
    <source>
        <dbReference type="Proteomes" id="UP000546464"/>
    </source>
</evidence>
<dbReference type="PANTHER" id="PTHR48094">
    <property type="entry name" value="PROTEIN/NUCLEIC ACID DEGLYCASE DJ-1-RELATED"/>
    <property type="match status" value="1"/>
</dbReference>
<sequence>MSKTALIILHEGFEEMEAIAPIDILRRGEVEVTVASREFHTSVKGRNAISVKADVLLDEALKKSYDCLILPGGPGVAKLRSDRRVLDAIKRHHQEGRLVAAICAAPLCLLDAGLLPGKPFTSHPTTANELPGRDPQQAVVSSGNILTSQGAGTATAFALAVLAQLTDETTACQVADSICLSAPQ</sequence>
<comment type="caution">
    <text evidence="2">The sequence shown here is derived from an EMBL/GenBank/DDBJ whole genome shotgun (WGS) entry which is preliminary data.</text>
</comment>
<dbReference type="InterPro" id="IPR006287">
    <property type="entry name" value="DJ-1"/>
</dbReference>
<gene>
    <name evidence="2" type="ORF">H5P28_13600</name>
</gene>
<dbReference type="NCBIfam" id="TIGR01383">
    <property type="entry name" value="not_thiJ"/>
    <property type="match status" value="1"/>
</dbReference>
<dbReference type="Proteomes" id="UP000546464">
    <property type="component" value="Unassembled WGS sequence"/>
</dbReference>
<evidence type="ECO:0000259" key="1">
    <source>
        <dbReference type="Pfam" id="PF01965"/>
    </source>
</evidence>